<gene>
    <name evidence="1" type="ORF">NP233_g3608</name>
</gene>
<evidence type="ECO:0008006" key="3">
    <source>
        <dbReference type="Google" id="ProtNLM"/>
    </source>
</evidence>
<dbReference type="Proteomes" id="UP001213000">
    <property type="component" value="Unassembled WGS sequence"/>
</dbReference>
<organism evidence="1 2">
    <name type="scientific">Leucocoprinus birnbaumii</name>
    <dbReference type="NCBI Taxonomy" id="56174"/>
    <lineage>
        <taxon>Eukaryota</taxon>
        <taxon>Fungi</taxon>
        <taxon>Dikarya</taxon>
        <taxon>Basidiomycota</taxon>
        <taxon>Agaricomycotina</taxon>
        <taxon>Agaricomycetes</taxon>
        <taxon>Agaricomycetidae</taxon>
        <taxon>Agaricales</taxon>
        <taxon>Agaricineae</taxon>
        <taxon>Agaricaceae</taxon>
        <taxon>Leucocoprinus</taxon>
    </lineage>
</organism>
<reference evidence="1" key="1">
    <citation type="submission" date="2022-07" db="EMBL/GenBank/DDBJ databases">
        <title>Genome Sequence of Leucocoprinus birnbaumii.</title>
        <authorList>
            <person name="Buettner E."/>
        </authorList>
    </citation>
    <scope>NUCLEOTIDE SEQUENCE</scope>
    <source>
        <strain evidence="1">VT141</strain>
    </source>
</reference>
<sequence>MTRQISIQEESAYILATLSRIKEEMHEIKHQGNILNQIYSATRSLPSEILAKIFLDACNDTDSFRDIGIRHPVVQVINCVCSQWRGVASNTPSLWAHAKLIFLDCGWVTDTAFQLFQLHYCNAGGFPLNVLLDVSTCSGCDRRLHHGQHFFASRKIPTKYTSYTDVFNFIFIQHPEKLGSLNLTPRADIPHTWLEIIEKLTFNVPSEFPNLTSITVHTISPAWDSEMLSWYKKHEYNLFKASAVPNLRNIHIPYLHPVIRVPLTGLTSLRLCQFPIDDCLTMLVDCPNLIDFHAEVPAAPTNRTSTPAPVATQRTALAMLQKLSWGFGFKGWDAILMNHFEFPSLTFLRVEHSLGSKAHRYRDSLKDVPNSDFLVQYWLPFLSSLRSPRRLWEVLDGVSTLESIEFREDCHPGRNADDILKPLTLQNGVGLLSQLRSLCFAGFQPLVTRSLGHPADQDYVDLFLCMLESRVLSDAPLFEPRLRTLQFHVYNSRSGTPNPSWDTIVEKAKWTERQKERATALLAAGLDIQVEALRY</sequence>
<dbReference type="EMBL" id="JANIEX010000175">
    <property type="protein sequence ID" value="KAJ3571678.1"/>
    <property type="molecule type" value="Genomic_DNA"/>
</dbReference>
<proteinExistence type="predicted"/>
<comment type="caution">
    <text evidence="1">The sequence shown here is derived from an EMBL/GenBank/DDBJ whole genome shotgun (WGS) entry which is preliminary data.</text>
</comment>
<name>A0AAD5VXN5_9AGAR</name>
<protein>
    <recommendedName>
        <fullName evidence="3">F-box domain-containing protein</fullName>
    </recommendedName>
</protein>
<keyword evidence="2" id="KW-1185">Reference proteome</keyword>
<accession>A0AAD5VXN5</accession>
<evidence type="ECO:0000313" key="2">
    <source>
        <dbReference type="Proteomes" id="UP001213000"/>
    </source>
</evidence>
<dbReference type="AlphaFoldDB" id="A0AAD5VXN5"/>
<evidence type="ECO:0000313" key="1">
    <source>
        <dbReference type="EMBL" id="KAJ3571678.1"/>
    </source>
</evidence>